<dbReference type="NCBIfam" id="NF007739">
    <property type="entry name" value="PRK10419.1"/>
    <property type="match status" value="2"/>
</dbReference>
<reference evidence="7 8" key="1">
    <citation type="submission" date="2019-10" db="EMBL/GenBank/DDBJ databases">
        <title>Epibacterium sp. nov., isolated from seawater.</title>
        <authorList>
            <person name="Zhang X."/>
            <person name="Li N."/>
        </authorList>
    </citation>
    <scope>NUCLEOTIDE SEQUENCE [LARGE SCALE GENOMIC DNA]</scope>
    <source>
        <strain evidence="7 8">SM1969</strain>
    </source>
</reference>
<evidence type="ECO:0000256" key="1">
    <source>
        <dbReference type="ARBA" id="ARBA00004417"/>
    </source>
</evidence>
<dbReference type="InterPro" id="IPR027417">
    <property type="entry name" value="P-loop_NTPase"/>
</dbReference>
<dbReference type="GO" id="GO:0015833">
    <property type="term" value="P:peptide transport"/>
    <property type="evidence" value="ECO:0007669"/>
    <property type="project" value="InterPro"/>
</dbReference>
<evidence type="ECO:0000256" key="5">
    <source>
        <dbReference type="ARBA" id="ARBA00022840"/>
    </source>
</evidence>
<organism evidence="7 8">
    <name type="scientific">Tritonibacter aquimaris</name>
    <dbReference type="NCBI Taxonomy" id="2663379"/>
    <lineage>
        <taxon>Bacteria</taxon>
        <taxon>Pseudomonadati</taxon>
        <taxon>Pseudomonadota</taxon>
        <taxon>Alphaproteobacteria</taxon>
        <taxon>Rhodobacterales</taxon>
        <taxon>Paracoccaceae</taxon>
        <taxon>Tritonibacter</taxon>
    </lineage>
</organism>
<comment type="caution">
    <text evidence="7">The sequence shown here is derived from an EMBL/GenBank/DDBJ whole genome shotgun (WGS) entry which is preliminary data.</text>
</comment>
<dbReference type="PROSITE" id="PS00211">
    <property type="entry name" value="ABC_TRANSPORTER_1"/>
    <property type="match status" value="2"/>
</dbReference>
<evidence type="ECO:0000256" key="3">
    <source>
        <dbReference type="ARBA" id="ARBA00022448"/>
    </source>
</evidence>
<protein>
    <submittedName>
        <fullName evidence="7">Dipeptide ABC transporter ATP-binding protein</fullName>
    </submittedName>
</protein>
<dbReference type="GO" id="GO:0055085">
    <property type="term" value="P:transmembrane transport"/>
    <property type="evidence" value="ECO:0007669"/>
    <property type="project" value="UniProtKB-ARBA"/>
</dbReference>
<evidence type="ECO:0000259" key="6">
    <source>
        <dbReference type="SMART" id="SM00382"/>
    </source>
</evidence>
<evidence type="ECO:0000313" key="8">
    <source>
        <dbReference type="Proteomes" id="UP000436694"/>
    </source>
</evidence>
<dbReference type="GO" id="GO:0016887">
    <property type="term" value="F:ATP hydrolysis activity"/>
    <property type="evidence" value="ECO:0007669"/>
    <property type="project" value="InterPro"/>
</dbReference>
<dbReference type="InterPro" id="IPR017871">
    <property type="entry name" value="ABC_transporter-like_CS"/>
</dbReference>
<evidence type="ECO:0000313" key="7">
    <source>
        <dbReference type="EMBL" id="MQY42563.1"/>
    </source>
</evidence>
<dbReference type="Gene3D" id="3.40.50.300">
    <property type="entry name" value="P-loop containing nucleotide triphosphate hydrolases"/>
    <property type="match status" value="2"/>
</dbReference>
<keyword evidence="8" id="KW-1185">Reference proteome</keyword>
<dbReference type="EMBL" id="WIXK01000003">
    <property type="protein sequence ID" value="MQY42563.1"/>
    <property type="molecule type" value="Genomic_DNA"/>
</dbReference>
<proteinExistence type="inferred from homology"/>
<dbReference type="InterPro" id="IPR013563">
    <property type="entry name" value="Oligopep_ABC_C"/>
</dbReference>
<sequence>MTDPLIQIDQLSIGYTNKSGQKTDILKSVSLTLRPGETLGIVGESGSGKSTVALAMMGFLKQGLSVHAGRASFAGQDVFALSEPERARLRGSEIALIPQNAGQALTPTLTIGAQIDEALKLHTNLSGAERQAKIHHLLERVRLPKPHELATRYPHELSGGQQQRAAVAMALAGRTKALILDEPTTGLDVTTQAHILEFLRHLAHELGVAMVYVSHDMGVIARVADQVAVMYQGEIVEHGPVRQVLKQPQQDYTRALLAAIPRLDAPLTRPKPADGPDALMLEDLAISYHRPSLLDRILKRPAPKANVEHINLSLKPGQTLGLVGESGSGKSTILRAIAGLIEPQRGAISLSDKTSLTAPVSRRDRKTLRRVQMIFQNADASLNPRQTVAEILGAPLRLYFDLSGAEARQRAAQLLQDVRLPATYLDRFPGQLSGGEKQRVGLARAFAAKPEVALCDEITSALDVSVQATALELLDRLQRENGSSYVFVSHDLAVVRQVSDWVAVLYQGRLCELGPVEALYTRPFHPYTRLLLGAVLAPDPDITPTILSDADDPRSSAYAELWRHHAAEIATTDSPLRHDLGDGHMAWLNLDPKAVANMKVSNHVR</sequence>
<dbReference type="Pfam" id="PF08352">
    <property type="entry name" value="oligo_HPY"/>
    <property type="match status" value="2"/>
</dbReference>
<dbReference type="SMART" id="SM00382">
    <property type="entry name" value="AAA"/>
    <property type="match status" value="2"/>
</dbReference>
<dbReference type="GO" id="GO:0005524">
    <property type="term" value="F:ATP binding"/>
    <property type="evidence" value="ECO:0007669"/>
    <property type="project" value="UniProtKB-KW"/>
</dbReference>
<dbReference type="NCBIfam" id="NF008453">
    <property type="entry name" value="PRK11308.1"/>
    <property type="match status" value="2"/>
</dbReference>
<comment type="subcellular location">
    <subcellularLocation>
        <location evidence="1">Cell inner membrane</location>
        <topology evidence="1">Peripheral membrane protein</topology>
    </subcellularLocation>
</comment>
<feature type="domain" description="AAA+ ATPase" evidence="6">
    <location>
        <begin position="35"/>
        <end position="234"/>
    </location>
</feature>
<dbReference type="PANTHER" id="PTHR43776">
    <property type="entry name" value="TRANSPORT ATP-BINDING PROTEIN"/>
    <property type="match status" value="1"/>
</dbReference>
<dbReference type="PANTHER" id="PTHR43776:SF7">
    <property type="entry name" value="D,D-DIPEPTIDE TRANSPORT ATP-BINDING PROTEIN DDPF-RELATED"/>
    <property type="match status" value="1"/>
</dbReference>
<dbReference type="InterPro" id="IPR003593">
    <property type="entry name" value="AAA+_ATPase"/>
</dbReference>
<keyword evidence="4" id="KW-0547">Nucleotide-binding</keyword>
<keyword evidence="5 7" id="KW-0067">ATP-binding</keyword>
<dbReference type="InterPro" id="IPR050319">
    <property type="entry name" value="ABC_transp_ATP-bind"/>
</dbReference>
<dbReference type="CDD" id="cd03257">
    <property type="entry name" value="ABC_NikE_OppD_transporters"/>
    <property type="match status" value="2"/>
</dbReference>
<evidence type="ECO:0000256" key="4">
    <source>
        <dbReference type="ARBA" id="ARBA00022741"/>
    </source>
</evidence>
<feature type="domain" description="AAA+ ATPase" evidence="6">
    <location>
        <begin position="316"/>
        <end position="509"/>
    </location>
</feature>
<dbReference type="AlphaFoldDB" id="A0A844APD8"/>
<dbReference type="SUPFAM" id="SSF52540">
    <property type="entry name" value="P-loop containing nucleoside triphosphate hydrolases"/>
    <property type="match status" value="2"/>
</dbReference>
<gene>
    <name evidence="7" type="ORF">GG681_07900</name>
</gene>
<evidence type="ECO:0000256" key="2">
    <source>
        <dbReference type="ARBA" id="ARBA00005417"/>
    </source>
</evidence>
<dbReference type="GO" id="GO:0005886">
    <property type="term" value="C:plasma membrane"/>
    <property type="evidence" value="ECO:0007669"/>
    <property type="project" value="UniProtKB-SubCell"/>
</dbReference>
<dbReference type="InterPro" id="IPR003439">
    <property type="entry name" value="ABC_transporter-like_ATP-bd"/>
</dbReference>
<dbReference type="Pfam" id="PF00005">
    <property type="entry name" value="ABC_tran"/>
    <property type="match status" value="2"/>
</dbReference>
<keyword evidence="3" id="KW-0813">Transport</keyword>
<comment type="similarity">
    <text evidence="2">Belongs to the ABC transporter superfamily.</text>
</comment>
<accession>A0A844APD8</accession>
<dbReference type="RefSeq" id="WP_153546837.1">
    <property type="nucleotide sequence ID" value="NZ_WIXK01000003.1"/>
</dbReference>
<name>A0A844APD8_9RHOB</name>
<dbReference type="Proteomes" id="UP000436694">
    <property type="component" value="Unassembled WGS sequence"/>
</dbReference>